<evidence type="ECO:0000256" key="3">
    <source>
        <dbReference type="ARBA" id="ARBA00023163"/>
    </source>
</evidence>
<evidence type="ECO:0000256" key="2">
    <source>
        <dbReference type="ARBA" id="ARBA00023082"/>
    </source>
</evidence>
<sequence>MDFDTQTDKDLAALAAAGNEGAFAELLKRYERPIFSLIYRMVRDRGLAEDLAQEAFIRAFNALSSYDPRYKFSSSVFKIANNHTIDYSRRRKLDTVSIDGSPHARPRKKSRRG</sequence>
<dbReference type="AlphaFoldDB" id="A0A381RD35"/>
<keyword evidence="1" id="KW-0805">Transcription regulation</keyword>
<protein>
    <recommendedName>
        <fullName evidence="4">RNA polymerase sigma-70 region 2 domain-containing protein</fullName>
    </recommendedName>
</protein>
<dbReference type="PANTHER" id="PTHR43133">
    <property type="entry name" value="RNA POLYMERASE ECF-TYPE SIGMA FACTO"/>
    <property type="match status" value="1"/>
</dbReference>
<dbReference type="PANTHER" id="PTHR43133:SF51">
    <property type="entry name" value="RNA POLYMERASE SIGMA FACTOR"/>
    <property type="match status" value="1"/>
</dbReference>
<dbReference type="Pfam" id="PF04542">
    <property type="entry name" value="Sigma70_r2"/>
    <property type="match status" value="1"/>
</dbReference>
<name>A0A381RD35_9ZZZZ</name>
<evidence type="ECO:0000256" key="1">
    <source>
        <dbReference type="ARBA" id="ARBA00023015"/>
    </source>
</evidence>
<dbReference type="InterPro" id="IPR013325">
    <property type="entry name" value="RNA_pol_sigma_r2"/>
</dbReference>
<proteinExistence type="predicted"/>
<dbReference type="Gene3D" id="1.10.1740.10">
    <property type="match status" value="1"/>
</dbReference>
<evidence type="ECO:0000313" key="5">
    <source>
        <dbReference type="EMBL" id="SUZ89114.1"/>
    </source>
</evidence>
<dbReference type="InterPro" id="IPR039425">
    <property type="entry name" value="RNA_pol_sigma-70-like"/>
</dbReference>
<feature type="domain" description="RNA polymerase sigma-70 region 2" evidence="4">
    <location>
        <begin position="26"/>
        <end position="92"/>
    </location>
</feature>
<dbReference type="SUPFAM" id="SSF88946">
    <property type="entry name" value="Sigma2 domain of RNA polymerase sigma factors"/>
    <property type="match status" value="1"/>
</dbReference>
<dbReference type="NCBIfam" id="TIGR02937">
    <property type="entry name" value="sigma70-ECF"/>
    <property type="match status" value="1"/>
</dbReference>
<accession>A0A381RD35</accession>
<dbReference type="GO" id="GO:0016987">
    <property type="term" value="F:sigma factor activity"/>
    <property type="evidence" value="ECO:0007669"/>
    <property type="project" value="UniProtKB-KW"/>
</dbReference>
<keyword evidence="2" id="KW-0731">Sigma factor</keyword>
<organism evidence="5">
    <name type="scientific">marine metagenome</name>
    <dbReference type="NCBI Taxonomy" id="408172"/>
    <lineage>
        <taxon>unclassified sequences</taxon>
        <taxon>metagenomes</taxon>
        <taxon>ecological metagenomes</taxon>
    </lineage>
</organism>
<dbReference type="InterPro" id="IPR014284">
    <property type="entry name" value="RNA_pol_sigma-70_dom"/>
</dbReference>
<gene>
    <name evidence="5" type="ORF">METZ01_LOCUS41968</name>
</gene>
<keyword evidence="3" id="KW-0804">Transcription</keyword>
<dbReference type="InterPro" id="IPR007627">
    <property type="entry name" value="RNA_pol_sigma70_r2"/>
</dbReference>
<dbReference type="EMBL" id="UINC01001804">
    <property type="protein sequence ID" value="SUZ89114.1"/>
    <property type="molecule type" value="Genomic_DNA"/>
</dbReference>
<reference evidence="5" key="1">
    <citation type="submission" date="2018-05" db="EMBL/GenBank/DDBJ databases">
        <authorList>
            <person name="Lanie J.A."/>
            <person name="Ng W.-L."/>
            <person name="Kazmierczak K.M."/>
            <person name="Andrzejewski T.M."/>
            <person name="Davidsen T.M."/>
            <person name="Wayne K.J."/>
            <person name="Tettelin H."/>
            <person name="Glass J.I."/>
            <person name="Rusch D."/>
            <person name="Podicherti R."/>
            <person name="Tsui H.-C.T."/>
            <person name="Winkler M.E."/>
        </authorList>
    </citation>
    <scope>NUCLEOTIDE SEQUENCE</scope>
</reference>
<dbReference type="GO" id="GO:0006352">
    <property type="term" value="P:DNA-templated transcription initiation"/>
    <property type="evidence" value="ECO:0007669"/>
    <property type="project" value="InterPro"/>
</dbReference>
<evidence type="ECO:0000259" key="4">
    <source>
        <dbReference type="Pfam" id="PF04542"/>
    </source>
</evidence>